<comment type="caution">
    <text evidence="2">The sequence shown here is derived from an EMBL/GenBank/DDBJ whole genome shotgun (WGS) entry which is preliminary data.</text>
</comment>
<evidence type="ECO:0000256" key="1">
    <source>
        <dbReference type="SAM" id="MobiDB-lite"/>
    </source>
</evidence>
<feature type="region of interest" description="Disordered" evidence="1">
    <location>
        <begin position="116"/>
        <end position="144"/>
    </location>
</feature>
<keyword evidence="3" id="KW-1185">Reference proteome</keyword>
<name>A0A843VKI3_COLES</name>
<evidence type="ECO:0000313" key="3">
    <source>
        <dbReference type="Proteomes" id="UP000652761"/>
    </source>
</evidence>
<feature type="region of interest" description="Disordered" evidence="1">
    <location>
        <begin position="55"/>
        <end position="90"/>
    </location>
</feature>
<dbReference type="AlphaFoldDB" id="A0A843VKI3"/>
<proteinExistence type="predicted"/>
<dbReference type="EMBL" id="NMUH01002341">
    <property type="protein sequence ID" value="MQL99382.1"/>
    <property type="molecule type" value="Genomic_DNA"/>
</dbReference>
<evidence type="ECO:0000313" key="2">
    <source>
        <dbReference type="EMBL" id="MQL99382.1"/>
    </source>
</evidence>
<reference evidence="2" key="1">
    <citation type="submission" date="2017-07" db="EMBL/GenBank/DDBJ databases">
        <title>Taro Niue Genome Assembly and Annotation.</title>
        <authorList>
            <person name="Atibalentja N."/>
            <person name="Keating K."/>
            <person name="Fields C.J."/>
        </authorList>
    </citation>
    <scope>NUCLEOTIDE SEQUENCE</scope>
    <source>
        <strain evidence="2">Niue_2</strain>
        <tissue evidence="2">Leaf</tissue>
    </source>
</reference>
<dbReference type="Proteomes" id="UP000652761">
    <property type="component" value="Unassembled WGS sequence"/>
</dbReference>
<accession>A0A843VKI3</accession>
<gene>
    <name evidence="2" type="ORF">Taro_032105</name>
</gene>
<sequence>MYCISRLFVFPFPPSLPPFRGNPTFPPSRLPLPPSDLPHFPPFFLPLISERPRPSPETPLAVVARPSPSILQSTPPSIPSPSPRGEQRSIENRLAMMQMAMTTRLILQMIKSLAVGEQASSDAIGEQSRSDVDGDDHETGFAED</sequence>
<protein>
    <submittedName>
        <fullName evidence="2">Uncharacterized protein</fullName>
    </submittedName>
</protein>
<feature type="compositionally biased region" description="Low complexity" evidence="1">
    <location>
        <begin position="66"/>
        <end position="75"/>
    </location>
</feature>
<feature type="compositionally biased region" description="Basic and acidic residues" evidence="1">
    <location>
        <begin position="128"/>
        <end position="144"/>
    </location>
</feature>
<organism evidence="2 3">
    <name type="scientific">Colocasia esculenta</name>
    <name type="common">Wild taro</name>
    <name type="synonym">Arum esculentum</name>
    <dbReference type="NCBI Taxonomy" id="4460"/>
    <lineage>
        <taxon>Eukaryota</taxon>
        <taxon>Viridiplantae</taxon>
        <taxon>Streptophyta</taxon>
        <taxon>Embryophyta</taxon>
        <taxon>Tracheophyta</taxon>
        <taxon>Spermatophyta</taxon>
        <taxon>Magnoliopsida</taxon>
        <taxon>Liliopsida</taxon>
        <taxon>Araceae</taxon>
        <taxon>Aroideae</taxon>
        <taxon>Colocasieae</taxon>
        <taxon>Colocasia</taxon>
    </lineage>
</organism>